<evidence type="ECO:0000256" key="4">
    <source>
        <dbReference type="ARBA" id="ARBA00023033"/>
    </source>
</evidence>
<dbReference type="SUPFAM" id="SSF51679">
    <property type="entry name" value="Bacterial luciferase-like"/>
    <property type="match status" value="1"/>
</dbReference>
<keyword evidence="10" id="KW-1185">Reference proteome</keyword>
<evidence type="ECO:0000256" key="5">
    <source>
        <dbReference type="ARBA" id="ARBA00033748"/>
    </source>
</evidence>
<dbReference type="InterPro" id="IPR036661">
    <property type="entry name" value="Luciferase-like_sf"/>
</dbReference>
<reference evidence="9 10" key="1">
    <citation type="submission" date="2018-12" db="EMBL/GenBank/DDBJ databases">
        <authorList>
            <consortium name="Pathogen Informatics"/>
        </authorList>
    </citation>
    <scope>NUCLEOTIDE SEQUENCE [LARGE SCALE GENOMIC DNA]</scope>
    <source>
        <strain evidence="9 10">NCTC12967</strain>
    </source>
</reference>
<keyword evidence="3 9" id="KW-0560">Oxidoreductase</keyword>
<dbReference type="PANTHER" id="PTHR30011:SF16">
    <property type="entry name" value="C2H2 FINGER DOMAIN TRANSCRIPTION FACTOR (EUROFUNG)-RELATED"/>
    <property type="match status" value="1"/>
</dbReference>
<dbReference type="GO" id="GO:0018529">
    <property type="term" value="F:nitrilotriacetate monooxygenase activity"/>
    <property type="evidence" value="ECO:0007669"/>
    <property type="project" value="UniProtKB-EC"/>
</dbReference>
<feature type="binding site" evidence="6">
    <location>
        <position position="145"/>
    </location>
    <ligand>
        <name>FMN</name>
        <dbReference type="ChEBI" id="CHEBI:58210"/>
    </ligand>
</feature>
<evidence type="ECO:0000313" key="8">
    <source>
        <dbReference type="EMBL" id="QUC12090.1"/>
    </source>
</evidence>
<evidence type="ECO:0000256" key="3">
    <source>
        <dbReference type="ARBA" id="ARBA00023002"/>
    </source>
</evidence>
<evidence type="ECO:0000256" key="6">
    <source>
        <dbReference type="PIRSR" id="PIRSR000337-1"/>
    </source>
</evidence>
<evidence type="ECO:0000259" key="7">
    <source>
        <dbReference type="Pfam" id="PF00296"/>
    </source>
</evidence>
<dbReference type="InterPro" id="IPR051260">
    <property type="entry name" value="Diverse_substr_monoxygenases"/>
</dbReference>
<accession>A0A3N4DAD4</accession>
<gene>
    <name evidence="9" type="primary">ntaA</name>
    <name evidence="8" type="ORF">J5A53_05220</name>
    <name evidence="9" type="ORF">NCTC12967_02077</name>
</gene>
<protein>
    <submittedName>
        <fullName evidence="8">LLM class flavin-dependent oxidoreductase</fullName>
    </submittedName>
    <submittedName>
        <fullName evidence="9">Nitrilotriacetate monooxygenase component A</fullName>
        <ecNumber evidence="9">1.14.14.10</ecNumber>
    </submittedName>
</protein>
<sequence length="363" mass="38367">MTLSTGIALSPIWLRGEAWRRDDSRVEEMFSLSPYAELARKAEAAALDFLFCPEAGYLRPDSVGGAPGFATLDSFTLVTALTPLTTRIGLVPTIQTAYAHPFPVARALASLQQISGGRAGWNVVTALGGEENYGLDTPPGSEERYARACEFVEVVNALWDSFPAEAFVADRASGIFADPGKVKAIDFEGEHFRVAGPMALPSHPAGRLPVVQAGASPTGIAFAGAVADVVFGAVPDLEDAVAQRAALRDAAVAAGREADDIRFLPGLNMVLADSREEANAVAESSGVDATLHWTVVGTPEDVADAVEARAEARAIDGFIALPGGSRNSVDLFLDQVVQILARRGLRRDGYRGNTLREHLGLRG</sequence>
<comment type="similarity">
    <text evidence="5">Belongs to the NtaA/SnaA/DszA monooxygenase family.</text>
</comment>
<dbReference type="PANTHER" id="PTHR30011">
    <property type="entry name" value="ALKANESULFONATE MONOOXYGENASE-RELATED"/>
    <property type="match status" value="1"/>
</dbReference>
<dbReference type="Gene3D" id="3.20.20.30">
    <property type="entry name" value="Luciferase-like domain"/>
    <property type="match status" value="1"/>
</dbReference>
<feature type="binding site" evidence="6">
    <location>
        <position position="93"/>
    </location>
    <ligand>
        <name>FMN</name>
        <dbReference type="ChEBI" id="CHEBI:58210"/>
    </ligand>
</feature>
<keyword evidence="2 6" id="KW-0288">FMN</keyword>
<dbReference type="RefSeq" id="WP_014847125.1">
    <property type="nucleotide sequence ID" value="NZ_CP040007.1"/>
</dbReference>
<dbReference type="AlphaFoldDB" id="A0A3N4DAD4"/>
<feature type="domain" description="Luciferase-like" evidence="7">
    <location>
        <begin position="28"/>
        <end position="282"/>
    </location>
</feature>
<evidence type="ECO:0000256" key="1">
    <source>
        <dbReference type="ARBA" id="ARBA00022630"/>
    </source>
</evidence>
<feature type="binding site" evidence="6">
    <location>
        <position position="216"/>
    </location>
    <ligand>
        <name>FMN</name>
        <dbReference type="ChEBI" id="CHEBI:58210"/>
    </ligand>
</feature>
<dbReference type="Proteomes" id="UP000273044">
    <property type="component" value="Chromosome"/>
</dbReference>
<reference evidence="8" key="2">
    <citation type="submission" date="2021-03" db="EMBL/GenBank/DDBJ databases">
        <title>Human Oral Microbial Genomes.</title>
        <authorList>
            <person name="Johnston C.D."/>
            <person name="Chen T."/>
            <person name="Dewhirst F.E."/>
        </authorList>
    </citation>
    <scope>NUCLEOTIDE SEQUENCE</scope>
    <source>
        <strain evidence="8">F0714</strain>
    </source>
</reference>
<keyword evidence="1 6" id="KW-0285">Flavoprotein</keyword>
<dbReference type="OMA" id="MFMADSP"/>
<dbReference type="EMBL" id="CP072385">
    <property type="protein sequence ID" value="QUC12090.1"/>
    <property type="molecule type" value="Genomic_DNA"/>
</dbReference>
<dbReference type="PIRSF" id="PIRSF000337">
    <property type="entry name" value="NTA_MOA"/>
    <property type="match status" value="1"/>
</dbReference>
<dbReference type="InterPro" id="IPR016215">
    <property type="entry name" value="NTA_MOA"/>
</dbReference>
<evidence type="ECO:0000313" key="10">
    <source>
        <dbReference type="Proteomes" id="UP000273044"/>
    </source>
</evidence>
<keyword evidence="4 9" id="KW-0503">Monooxygenase</keyword>
<dbReference type="EMBL" id="LR134406">
    <property type="protein sequence ID" value="VEH70771.1"/>
    <property type="molecule type" value="Genomic_DNA"/>
</dbReference>
<evidence type="ECO:0000256" key="2">
    <source>
        <dbReference type="ARBA" id="ARBA00022643"/>
    </source>
</evidence>
<dbReference type="OrthoDB" id="4437611at2"/>
<dbReference type="Proteomes" id="UP000677180">
    <property type="component" value="Chromosome"/>
</dbReference>
<organism evidence="9 10">
    <name type="scientific">Arachnia propionica</name>
    <dbReference type="NCBI Taxonomy" id="1750"/>
    <lineage>
        <taxon>Bacteria</taxon>
        <taxon>Bacillati</taxon>
        <taxon>Actinomycetota</taxon>
        <taxon>Actinomycetes</taxon>
        <taxon>Propionibacteriales</taxon>
        <taxon>Propionibacteriaceae</taxon>
        <taxon>Arachnia</taxon>
    </lineage>
</organism>
<dbReference type="InterPro" id="IPR011251">
    <property type="entry name" value="Luciferase-like_dom"/>
</dbReference>
<dbReference type="EC" id="1.14.14.10" evidence="9"/>
<dbReference type="Pfam" id="PF00296">
    <property type="entry name" value="Bac_luciferase"/>
    <property type="match status" value="1"/>
</dbReference>
<proteinExistence type="inferred from homology"/>
<evidence type="ECO:0000313" key="9">
    <source>
        <dbReference type="EMBL" id="VEH70771.1"/>
    </source>
</evidence>
<dbReference type="GeneID" id="64407529"/>
<name>A0A3N4DAD4_9ACTN</name>